<gene>
    <name evidence="1" type="ORF">COZ84_02335</name>
</gene>
<dbReference type="Proteomes" id="UP000229931">
    <property type="component" value="Unassembled WGS sequence"/>
</dbReference>
<dbReference type="EMBL" id="PFHP01000045">
    <property type="protein sequence ID" value="PIW95650.1"/>
    <property type="molecule type" value="Genomic_DNA"/>
</dbReference>
<protein>
    <submittedName>
        <fullName evidence="1">Uncharacterized protein</fullName>
    </submittedName>
</protein>
<evidence type="ECO:0000313" key="1">
    <source>
        <dbReference type="EMBL" id="PIW95650.1"/>
    </source>
</evidence>
<name>A0A2M7ILJ1_9BACT</name>
<reference evidence="2" key="1">
    <citation type="submission" date="2017-09" db="EMBL/GenBank/DDBJ databases">
        <title>Depth-based differentiation of microbial function through sediment-hosted aquifers and enrichment of novel symbionts in the deep terrestrial subsurface.</title>
        <authorList>
            <person name="Probst A.J."/>
            <person name="Ladd B."/>
            <person name="Jarett J.K."/>
            <person name="Geller-Mcgrath D.E."/>
            <person name="Sieber C.M.K."/>
            <person name="Emerson J.B."/>
            <person name="Anantharaman K."/>
            <person name="Thomas B.C."/>
            <person name="Malmstrom R."/>
            <person name="Stieglmeier M."/>
            <person name="Klingl A."/>
            <person name="Woyke T."/>
            <person name="Ryan C.M."/>
            <person name="Banfield J.F."/>
        </authorList>
    </citation>
    <scope>NUCLEOTIDE SEQUENCE [LARGE SCALE GENOMIC DNA]</scope>
</reference>
<evidence type="ECO:0000313" key="2">
    <source>
        <dbReference type="Proteomes" id="UP000229931"/>
    </source>
</evidence>
<feature type="non-terminal residue" evidence="1">
    <location>
        <position position="1"/>
    </location>
</feature>
<accession>A0A2M7ILJ1</accession>
<dbReference type="AlphaFoldDB" id="A0A2M7ILJ1"/>
<sequence length="95" mass="10714">EYTAQAYDAEEHSLSATYTWEEYDPENLIEINPFSTNQTFQTFVTPNPFDGESIARVTAGDNDFTDDFRYGTSTTAVNITNALCQNPWPSLEGYP</sequence>
<feature type="non-terminal residue" evidence="1">
    <location>
        <position position="95"/>
    </location>
</feature>
<comment type="caution">
    <text evidence="1">The sequence shown here is derived from an EMBL/GenBank/DDBJ whole genome shotgun (WGS) entry which is preliminary data.</text>
</comment>
<organism evidence="1 2">
    <name type="scientific">Candidatus Kuenenbacteria bacterium CG_4_8_14_3_um_filter_39_15</name>
    <dbReference type="NCBI Taxonomy" id="1974615"/>
    <lineage>
        <taxon>Bacteria</taxon>
        <taxon>Candidatus Kueneniibacteriota</taxon>
    </lineage>
</organism>
<proteinExistence type="predicted"/>